<gene>
    <name evidence="2" type="ORF">LCGC14_1876960</name>
</gene>
<comment type="caution">
    <text evidence="2">The sequence shown here is derived from an EMBL/GenBank/DDBJ whole genome shotgun (WGS) entry which is preliminary data.</text>
</comment>
<reference evidence="2" key="1">
    <citation type="journal article" date="2015" name="Nature">
        <title>Complex archaea that bridge the gap between prokaryotes and eukaryotes.</title>
        <authorList>
            <person name="Spang A."/>
            <person name="Saw J.H."/>
            <person name="Jorgensen S.L."/>
            <person name="Zaremba-Niedzwiedzka K."/>
            <person name="Martijn J."/>
            <person name="Lind A.E."/>
            <person name="van Eijk R."/>
            <person name="Schleper C."/>
            <person name="Guy L."/>
            <person name="Ettema T.J."/>
        </authorList>
    </citation>
    <scope>NUCLEOTIDE SEQUENCE</scope>
</reference>
<protein>
    <submittedName>
        <fullName evidence="2">Uncharacterized protein</fullName>
    </submittedName>
</protein>
<dbReference type="AlphaFoldDB" id="A0A0F9G3F3"/>
<organism evidence="2">
    <name type="scientific">marine sediment metagenome</name>
    <dbReference type="NCBI Taxonomy" id="412755"/>
    <lineage>
        <taxon>unclassified sequences</taxon>
        <taxon>metagenomes</taxon>
        <taxon>ecological metagenomes</taxon>
    </lineage>
</organism>
<proteinExistence type="predicted"/>
<keyword evidence="1" id="KW-0472">Membrane</keyword>
<feature type="transmembrane region" description="Helical" evidence="1">
    <location>
        <begin position="87"/>
        <end position="105"/>
    </location>
</feature>
<evidence type="ECO:0000256" key="1">
    <source>
        <dbReference type="SAM" id="Phobius"/>
    </source>
</evidence>
<name>A0A0F9G3F3_9ZZZZ</name>
<feature type="non-terminal residue" evidence="2">
    <location>
        <position position="1"/>
    </location>
</feature>
<evidence type="ECO:0000313" key="2">
    <source>
        <dbReference type="EMBL" id="KKL93218.1"/>
    </source>
</evidence>
<dbReference type="EMBL" id="LAZR01019252">
    <property type="protein sequence ID" value="KKL93218.1"/>
    <property type="molecule type" value="Genomic_DNA"/>
</dbReference>
<keyword evidence="1" id="KW-1133">Transmembrane helix</keyword>
<sequence>TASVKKADFNIINEVGFHSADFDTMIVENGDTLAIIKENISFVDGMFELLRDIKIMPPEQSAETEDTINWQTAIIEIPADPPFYNTWIAGFISGVISFVILVIALF</sequence>
<accession>A0A0F9G3F3</accession>
<keyword evidence="1" id="KW-0812">Transmembrane</keyword>